<dbReference type="PANTHER" id="PTHR11361:SF122">
    <property type="entry name" value="DNA MISMATCH REPAIR PROTEIN MSH3"/>
    <property type="match status" value="1"/>
</dbReference>
<keyword evidence="5" id="KW-0547">Nucleotide-binding</keyword>
<dbReference type="SMART" id="SM00534">
    <property type="entry name" value="MUTSac"/>
    <property type="match status" value="1"/>
</dbReference>
<dbReference type="Pfam" id="PF05190">
    <property type="entry name" value="MutS_IV"/>
    <property type="match status" value="1"/>
</dbReference>
<dbReference type="InterPro" id="IPR036678">
    <property type="entry name" value="MutS_con_dom_sf"/>
</dbReference>
<feature type="region of interest" description="Disordered" evidence="13">
    <location>
        <begin position="1"/>
        <end position="40"/>
    </location>
</feature>
<dbReference type="NCBIfam" id="NF003810">
    <property type="entry name" value="PRK05399.1"/>
    <property type="match status" value="1"/>
</dbReference>
<evidence type="ECO:0000256" key="11">
    <source>
        <dbReference type="ARBA" id="ARBA00029792"/>
    </source>
</evidence>
<dbReference type="Pfam" id="PF05192">
    <property type="entry name" value="MutS_III"/>
    <property type="match status" value="1"/>
</dbReference>
<evidence type="ECO:0000256" key="12">
    <source>
        <dbReference type="SAM" id="Coils"/>
    </source>
</evidence>
<dbReference type="EMBL" id="CP015057">
    <property type="protein sequence ID" value="QGN15775.1"/>
    <property type="molecule type" value="Genomic_DNA"/>
</dbReference>
<dbReference type="Gene3D" id="3.40.1170.10">
    <property type="entry name" value="DNA repair protein MutS, domain I"/>
    <property type="match status" value="1"/>
</dbReference>
<evidence type="ECO:0000313" key="16">
    <source>
        <dbReference type="Proteomes" id="UP000422736"/>
    </source>
</evidence>
<proteinExistence type="inferred from homology"/>
<evidence type="ECO:0000256" key="3">
    <source>
        <dbReference type="ARBA" id="ARBA00019000"/>
    </source>
</evidence>
<dbReference type="PROSITE" id="PS00486">
    <property type="entry name" value="DNA_MISMATCH_REPAIR_2"/>
    <property type="match status" value="1"/>
</dbReference>
<feature type="compositionally biased region" description="Low complexity" evidence="13">
    <location>
        <begin position="11"/>
        <end position="21"/>
    </location>
</feature>
<sequence length="1039" mass="118919">MYQPTISHFFKSSQASSSQEASSKEEIQKEDAGEVGENMNKQELINILDSDSDADSDIDVRIENGDIHKDSCPIDEQKEIGTDSVNGRDQKVKSVSLKLNGFASNGSISRQDNFNERLKSIMKKRSIGSLVSNESEEEADADEKKSKSAKKLKGSSKLTELDQQFKELKLNHMDTILCVRVGYKYKFFAQDAEIVSNILQIRLVPGKKTLDDSDPNDKNYRKFQYCSIPDTRLHVHLQRLVYFNYKVAVVEQTETSALKKNSTNGNTLFAREIKNIFTKVSYGVNESFNKAGDDVLGDLSSVWAISLNETSKLRKVTIVSVHLNSGEVIFDQFTDDKLLNVNLEARIRHLNPTEVISEVELPASIKTIFTRINHDAQFYQSHKEDCPELMAILEHLDLHPDIKRLLSILHSYLSTFENNKVLYFPSNYSSFTSKHSMVLPNDSVVNLEIFENSTTHKTMGSLLWVMDHTRTTFGFRLLRKWISKPLIDIESIQQRQDAVTCIMAEVRNIFFESLNEILSKSIDLERSLNRIAYGSTSRKEVYFFLKQIASFSSLFNSHHVYIKDQLHNENSRIRNGSVLLYNILKELNDFFVTTNLPLLLEMINVDAALDKNVHKNAVEFFNLTKYDSSATLLQKHRDIEDVKMELEEELHNIRKILKRPAMNYKDTKDYLIEVRNTQIKSIPHDWVKINATKTVSRFRTPKTEALINKFRYHNDLLSILAEEEFKNFLNRIIKDYSHIKKCINNLATYDCILSLAATSSNINYIKPCFTDKSQTLKVKNGRNPIIESLDVNYVPNDILMSSNKSKINIITGPNMGGKSSYIRQVALLVIMAQIGCYIPADSAELSICDRIFTRIGSHDDLVKGKSTFQVEMSEVLHILNSATPQSLLLLDEVGRGTGTHDGLSISYAILEYFITLRERCPMVLFITHYSDLCRIDSPLVANYHMSFIEKYREGEKWANVIFLYKLVPGQTHNSYGFNVAKLSNIPTNIINRAFEVAQEKLLSNKHNALIETINTMKNVNQRKITTEDIRRIQFFTKDI</sequence>
<evidence type="ECO:0000256" key="6">
    <source>
        <dbReference type="ARBA" id="ARBA00022763"/>
    </source>
</evidence>
<dbReference type="Gene3D" id="3.40.50.300">
    <property type="entry name" value="P-loop containing nucleotide triphosphate hydrolases"/>
    <property type="match status" value="1"/>
</dbReference>
<dbReference type="SUPFAM" id="SSF52540">
    <property type="entry name" value="P-loop containing nucleoside triphosphate hydrolases"/>
    <property type="match status" value="1"/>
</dbReference>
<dbReference type="SMART" id="SM00533">
    <property type="entry name" value="MUTSd"/>
    <property type="match status" value="1"/>
</dbReference>
<dbReference type="InterPro" id="IPR016151">
    <property type="entry name" value="DNA_mismatch_repair_MutS_N"/>
</dbReference>
<comment type="similarity">
    <text evidence="2">Belongs to the DNA mismatch repair MutS family. MSH3 subfamily.</text>
</comment>
<evidence type="ECO:0000256" key="4">
    <source>
        <dbReference type="ARBA" id="ARBA00022151"/>
    </source>
</evidence>
<dbReference type="SUPFAM" id="SSF55271">
    <property type="entry name" value="DNA repair protein MutS, domain I"/>
    <property type="match status" value="1"/>
</dbReference>
<dbReference type="Pfam" id="PF01624">
    <property type="entry name" value="MutS_I"/>
    <property type="match status" value="1"/>
</dbReference>
<feature type="domain" description="DNA mismatch repair proteins mutS family" evidence="14">
    <location>
        <begin position="886"/>
        <end position="902"/>
    </location>
</feature>
<evidence type="ECO:0000256" key="10">
    <source>
        <dbReference type="ARBA" id="ARBA00023242"/>
    </source>
</evidence>
<evidence type="ECO:0000256" key="9">
    <source>
        <dbReference type="ARBA" id="ARBA00023204"/>
    </source>
</evidence>
<organism evidence="15 16">
    <name type="scientific">Kluyveromyces marxianus</name>
    <name type="common">Yeast</name>
    <name type="synonym">Candida kefyr</name>
    <dbReference type="NCBI Taxonomy" id="4911"/>
    <lineage>
        <taxon>Eukaryota</taxon>
        <taxon>Fungi</taxon>
        <taxon>Dikarya</taxon>
        <taxon>Ascomycota</taxon>
        <taxon>Saccharomycotina</taxon>
        <taxon>Saccharomycetes</taxon>
        <taxon>Saccharomycetales</taxon>
        <taxon>Saccharomycetaceae</taxon>
        <taxon>Kluyveromyces</taxon>
    </lineage>
</organism>
<reference evidence="15 16" key="1">
    <citation type="submission" date="2016-03" db="EMBL/GenBank/DDBJ databases">
        <title>How can Kluyveromyces marxianus grow so fast - potential evolutionary course in Saccharomyces Complex revealed by comparative genomics.</title>
        <authorList>
            <person name="Mo W."/>
            <person name="Lu W."/>
            <person name="Yang X."/>
            <person name="Qi J."/>
            <person name="Lv H."/>
        </authorList>
    </citation>
    <scope>NUCLEOTIDE SEQUENCE [LARGE SCALE GENOMIC DNA]</scope>
    <source>
        <strain evidence="15 16">FIM1</strain>
    </source>
</reference>
<evidence type="ECO:0000313" key="15">
    <source>
        <dbReference type="EMBL" id="QGN15775.1"/>
    </source>
</evidence>
<dbReference type="InterPro" id="IPR036187">
    <property type="entry name" value="DNA_mismatch_repair_MutS_sf"/>
</dbReference>
<gene>
    <name evidence="15" type="primary">MSH3</name>
    <name evidence="15" type="ORF">FIM1_2471</name>
</gene>
<evidence type="ECO:0000256" key="7">
    <source>
        <dbReference type="ARBA" id="ARBA00022840"/>
    </source>
</evidence>
<dbReference type="InterPro" id="IPR007861">
    <property type="entry name" value="DNA_mismatch_repair_MutS_clamp"/>
</dbReference>
<dbReference type="Pfam" id="PF00488">
    <property type="entry name" value="MutS_V"/>
    <property type="match status" value="1"/>
</dbReference>
<name>A0ABX6EW88_KLUMA</name>
<dbReference type="PANTHER" id="PTHR11361">
    <property type="entry name" value="DNA MISMATCH REPAIR PROTEIN MUTS FAMILY MEMBER"/>
    <property type="match status" value="1"/>
</dbReference>
<keyword evidence="10" id="KW-0539">Nucleus</keyword>
<dbReference type="InterPro" id="IPR027417">
    <property type="entry name" value="P-loop_NTPase"/>
</dbReference>
<evidence type="ECO:0000256" key="8">
    <source>
        <dbReference type="ARBA" id="ARBA00023125"/>
    </source>
</evidence>
<dbReference type="Gene3D" id="1.10.1420.10">
    <property type="match status" value="2"/>
</dbReference>
<feature type="region of interest" description="Disordered" evidence="13">
    <location>
        <begin position="129"/>
        <end position="153"/>
    </location>
</feature>
<dbReference type="Gene3D" id="3.30.420.110">
    <property type="entry name" value="MutS, connector domain"/>
    <property type="match status" value="1"/>
</dbReference>
<feature type="compositionally biased region" description="Basic and acidic residues" evidence="13">
    <location>
        <begin position="22"/>
        <end position="32"/>
    </location>
</feature>
<dbReference type="InterPro" id="IPR000432">
    <property type="entry name" value="DNA_mismatch_repair_MutS_C"/>
</dbReference>
<protein>
    <recommendedName>
        <fullName evidence="3">DNA mismatch repair protein MSH3</fullName>
    </recommendedName>
    <alternativeName>
        <fullName evidence="4">DNA mismatch repair protein msh3</fullName>
    </alternativeName>
    <alternativeName>
        <fullName evidence="11">MutS protein homolog 3</fullName>
    </alternativeName>
</protein>
<keyword evidence="16" id="KW-1185">Reference proteome</keyword>
<evidence type="ECO:0000256" key="5">
    <source>
        <dbReference type="ARBA" id="ARBA00022741"/>
    </source>
</evidence>
<evidence type="ECO:0000256" key="1">
    <source>
        <dbReference type="ARBA" id="ARBA00004123"/>
    </source>
</evidence>
<feature type="coiled-coil region" evidence="12">
    <location>
        <begin position="629"/>
        <end position="659"/>
    </location>
</feature>
<keyword evidence="6" id="KW-0227">DNA damage</keyword>
<dbReference type="InterPro" id="IPR045076">
    <property type="entry name" value="MutS"/>
</dbReference>
<dbReference type="InterPro" id="IPR017261">
    <property type="entry name" value="DNA_mismatch_repair_MutS/MSH"/>
</dbReference>
<keyword evidence="12" id="KW-0175">Coiled coil</keyword>
<evidence type="ECO:0000256" key="13">
    <source>
        <dbReference type="SAM" id="MobiDB-lite"/>
    </source>
</evidence>
<keyword evidence="7" id="KW-0067">ATP-binding</keyword>
<keyword evidence="8" id="KW-0238">DNA-binding</keyword>
<evidence type="ECO:0000259" key="14">
    <source>
        <dbReference type="PROSITE" id="PS00486"/>
    </source>
</evidence>
<dbReference type="InterPro" id="IPR007695">
    <property type="entry name" value="DNA_mismatch_repair_MutS-lik_N"/>
</dbReference>
<dbReference type="PIRSF" id="PIRSF037677">
    <property type="entry name" value="DNA_mis_repair_Msh6"/>
    <property type="match status" value="1"/>
</dbReference>
<dbReference type="SUPFAM" id="SSF48334">
    <property type="entry name" value="DNA repair protein MutS, domain III"/>
    <property type="match status" value="1"/>
</dbReference>
<dbReference type="InterPro" id="IPR007696">
    <property type="entry name" value="DNA_mismatch_repair_MutS_core"/>
</dbReference>
<comment type="subcellular location">
    <subcellularLocation>
        <location evidence="1">Nucleus</location>
    </subcellularLocation>
</comment>
<accession>A0ABX6EW88</accession>
<keyword evidence="9" id="KW-0234">DNA repair</keyword>
<feature type="region of interest" description="Disordered" evidence="13">
    <location>
        <begin position="67"/>
        <end position="87"/>
    </location>
</feature>
<dbReference type="Proteomes" id="UP000422736">
    <property type="component" value="Chromosome 4"/>
</dbReference>
<evidence type="ECO:0000256" key="2">
    <source>
        <dbReference type="ARBA" id="ARBA00007094"/>
    </source>
</evidence>